<dbReference type="Proteomes" id="UP001303046">
    <property type="component" value="Unassembled WGS sequence"/>
</dbReference>
<name>A0ABR1EL54_NECAM</name>
<gene>
    <name evidence="1" type="primary">Necator_chrX.g24090</name>
    <name evidence="1" type="ORF">RB195_023925</name>
</gene>
<proteinExistence type="predicted"/>
<reference evidence="1 2" key="1">
    <citation type="submission" date="2023-08" db="EMBL/GenBank/DDBJ databases">
        <title>A Necator americanus chromosomal reference genome.</title>
        <authorList>
            <person name="Ilik V."/>
            <person name="Petrzelkova K.J."/>
            <person name="Pardy F."/>
            <person name="Fuh T."/>
            <person name="Niatou-Singa F.S."/>
            <person name="Gouil Q."/>
            <person name="Baker L."/>
            <person name="Ritchie M.E."/>
            <person name="Jex A.R."/>
            <person name="Gazzola D."/>
            <person name="Li H."/>
            <person name="Toshio Fujiwara R."/>
            <person name="Zhan B."/>
            <person name="Aroian R.V."/>
            <person name="Pafco B."/>
            <person name="Schwarz E.M."/>
        </authorList>
    </citation>
    <scope>NUCLEOTIDE SEQUENCE [LARGE SCALE GENOMIC DNA]</scope>
    <source>
        <strain evidence="1 2">Aroian</strain>
        <tissue evidence="1">Whole animal</tissue>
    </source>
</reference>
<sequence length="178" mass="20279">MTVAKGKGKLQTQFFTSATQRSYENRYHYKTINKKQTELRGQAVPVRKRYSSLHQPYCREDPARYPSSLRDLFSLLKDGPGAQTTLPFGLKAIPLILGYLISGRSGEELVNSKNSVEVAQTIALEDTDNDFTQTWEQFCEFEKTGVKEFLGPITEELKQTNAEVWKAFEETIENKEDG</sequence>
<evidence type="ECO:0000313" key="1">
    <source>
        <dbReference type="EMBL" id="KAK6763407.1"/>
    </source>
</evidence>
<keyword evidence="2" id="KW-1185">Reference proteome</keyword>
<evidence type="ECO:0008006" key="3">
    <source>
        <dbReference type="Google" id="ProtNLM"/>
    </source>
</evidence>
<organism evidence="1 2">
    <name type="scientific">Necator americanus</name>
    <name type="common">Human hookworm</name>
    <dbReference type="NCBI Taxonomy" id="51031"/>
    <lineage>
        <taxon>Eukaryota</taxon>
        <taxon>Metazoa</taxon>
        <taxon>Ecdysozoa</taxon>
        <taxon>Nematoda</taxon>
        <taxon>Chromadorea</taxon>
        <taxon>Rhabditida</taxon>
        <taxon>Rhabditina</taxon>
        <taxon>Rhabditomorpha</taxon>
        <taxon>Strongyloidea</taxon>
        <taxon>Ancylostomatidae</taxon>
        <taxon>Bunostominae</taxon>
        <taxon>Necator</taxon>
    </lineage>
</organism>
<protein>
    <recommendedName>
        <fullName evidence="3">Serpin domain-containing protein</fullName>
    </recommendedName>
</protein>
<dbReference type="EMBL" id="JAVFWL010000006">
    <property type="protein sequence ID" value="KAK6763407.1"/>
    <property type="molecule type" value="Genomic_DNA"/>
</dbReference>
<comment type="caution">
    <text evidence="1">The sequence shown here is derived from an EMBL/GenBank/DDBJ whole genome shotgun (WGS) entry which is preliminary data.</text>
</comment>
<evidence type="ECO:0000313" key="2">
    <source>
        <dbReference type="Proteomes" id="UP001303046"/>
    </source>
</evidence>
<accession>A0ABR1EL54</accession>